<dbReference type="PANTHER" id="PTHR31431:SF1">
    <property type="entry name" value="NUCLEOPORIN NUP188"/>
    <property type="match status" value="1"/>
</dbReference>
<dbReference type="PANTHER" id="PTHR31431">
    <property type="entry name" value="NUCLEOPORIN NUP188 HOMOLOG"/>
    <property type="match status" value="1"/>
</dbReference>
<protein>
    <submittedName>
        <fullName evidence="1">Uncharacterized protein</fullName>
    </submittedName>
</protein>
<dbReference type="GO" id="GO:0006405">
    <property type="term" value="P:RNA export from nucleus"/>
    <property type="evidence" value="ECO:0007669"/>
    <property type="project" value="TreeGrafter"/>
</dbReference>
<reference evidence="1" key="1">
    <citation type="submission" date="2018-02" db="EMBL/GenBank/DDBJ databases">
        <authorList>
            <person name="Cohen D.B."/>
            <person name="Kent A.D."/>
        </authorList>
    </citation>
    <scope>NUCLEOTIDE SEQUENCE</scope>
</reference>
<dbReference type="GO" id="GO:0017056">
    <property type="term" value="F:structural constituent of nuclear pore"/>
    <property type="evidence" value="ECO:0007669"/>
    <property type="project" value="InterPro"/>
</dbReference>
<name>A0A2N9FK95_FAGSY</name>
<proteinExistence type="predicted"/>
<dbReference type="EMBL" id="OIVN01000937">
    <property type="protein sequence ID" value="SPC87692.1"/>
    <property type="molecule type" value="Genomic_DNA"/>
</dbReference>
<dbReference type="GO" id="GO:0044611">
    <property type="term" value="C:nuclear pore inner ring"/>
    <property type="evidence" value="ECO:0007669"/>
    <property type="project" value="TreeGrafter"/>
</dbReference>
<dbReference type="AlphaFoldDB" id="A0A2N9FK95"/>
<sequence length="364" mass="40370">MDVDLFTLSAEETLIEDNLVLDILFLAYYESFCTCNGERWKKLCSLYKGILSGACNFGKLAISSEALHSSYHAKIQLLLILIETLDLEILLQMVHDEMPFRNGFSVFTLTDVQEMDAIISSFNAFELKEAGPLILAWAVFLCLISSLPGKEENDVLMGPVAGYRSVLRTFVSAFIASYEINLQMGDSNLNLILDILCKIYRGVTLCPVLGQGKFYRRSYSVSSLQLRGYNFLDKSVGISSLFEINSDSLVDNISQIVETHLPVHVPGVEGLFIPSKTRGHVLKVIGGNTALVRWEDVCFAFMEIGSLLHLPETGMTVTMEKNVWAVEIICTLVRNLSPNSSSAALMSMGVKILGKVLKWYASCT</sequence>
<organism evidence="1">
    <name type="scientific">Fagus sylvatica</name>
    <name type="common">Beechnut</name>
    <dbReference type="NCBI Taxonomy" id="28930"/>
    <lineage>
        <taxon>Eukaryota</taxon>
        <taxon>Viridiplantae</taxon>
        <taxon>Streptophyta</taxon>
        <taxon>Embryophyta</taxon>
        <taxon>Tracheophyta</taxon>
        <taxon>Spermatophyta</taxon>
        <taxon>Magnoliopsida</taxon>
        <taxon>eudicotyledons</taxon>
        <taxon>Gunneridae</taxon>
        <taxon>Pentapetalae</taxon>
        <taxon>rosids</taxon>
        <taxon>fabids</taxon>
        <taxon>Fagales</taxon>
        <taxon>Fagaceae</taxon>
        <taxon>Fagus</taxon>
    </lineage>
</organism>
<accession>A0A2N9FK95</accession>
<dbReference type="GO" id="GO:0006606">
    <property type="term" value="P:protein import into nucleus"/>
    <property type="evidence" value="ECO:0007669"/>
    <property type="project" value="TreeGrafter"/>
</dbReference>
<dbReference type="InterPro" id="IPR044840">
    <property type="entry name" value="Nup188"/>
</dbReference>
<evidence type="ECO:0000313" key="1">
    <source>
        <dbReference type="EMBL" id="SPC87692.1"/>
    </source>
</evidence>
<gene>
    <name evidence="1" type="ORF">FSB_LOCUS15574</name>
</gene>